<dbReference type="RefSeq" id="WP_259310858.1">
    <property type="nucleotide sequence ID" value="NZ_CP087164.1"/>
</dbReference>
<dbReference type="InterPro" id="IPR023393">
    <property type="entry name" value="START-like_dom_sf"/>
</dbReference>
<gene>
    <name evidence="1" type="ORF">DSM104329_03203</name>
</gene>
<dbReference type="EMBL" id="CP087164">
    <property type="protein sequence ID" value="UGS36792.1"/>
    <property type="molecule type" value="Genomic_DNA"/>
</dbReference>
<dbReference type="Gene3D" id="3.30.530.20">
    <property type="match status" value="1"/>
</dbReference>
<accession>A0A9E7C1N8</accession>
<protein>
    <recommendedName>
        <fullName evidence="3">Polyketide cyclase</fullName>
    </recommendedName>
</protein>
<evidence type="ECO:0008006" key="3">
    <source>
        <dbReference type="Google" id="ProtNLM"/>
    </source>
</evidence>
<dbReference type="AlphaFoldDB" id="A0A9E7C1N8"/>
<dbReference type="Proteomes" id="UP001162834">
    <property type="component" value="Chromosome"/>
</dbReference>
<reference evidence="1" key="1">
    <citation type="journal article" date="2022" name="Int. J. Syst. Evol. Microbiol.">
        <title>Pseudomonas aegrilactucae sp. nov. and Pseudomonas morbosilactucae sp. nov., pathogens causing bacterial rot of lettuce in Japan.</title>
        <authorList>
            <person name="Sawada H."/>
            <person name="Fujikawa T."/>
            <person name="Satou M."/>
        </authorList>
    </citation>
    <scope>NUCLEOTIDE SEQUENCE</scope>
    <source>
        <strain evidence="1">0166_1</strain>
    </source>
</reference>
<evidence type="ECO:0000313" key="2">
    <source>
        <dbReference type="Proteomes" id="UP001162834"/>
    </source>
</evidence>
<dbReference type="SUPFAM" id="SSF55961">
    <property type="entry name" value="Bet v1-like"/>
    <property type="match status" value="1"/>
</dbReference>
<dbReference type="InterPro" id="IPR019587">
    <property type="entry name" value="Polyketide_cyclase/dehydratase"/>
</dbReference>
<dbReference type="KEGG" id="sbae:DSM104329_03203"/>
<sequence>MAGRYQATVTIDRPIEAVFDWLAAGVNDRTFSPRVQEIAQATDGPVGPGTVFRSTVKDAGMTTKREFAYTAFERPVRLRWTERSKNLVTVPDGGYDLVRAGDGATRLTVFNTFEGHGLGKLFAPLALRAARRTADDFAGAIKRAVEEHVPADAAPPGSAS</sequence>
<evidence type="ECO:0000313" key="1">
    <source>
        <dbReference type="EMBL" id="UGS36792.1"/>
    </source>
</evidence>
<name>A0A9E7C1N8_9ACTN</name>
<keyword evidence="2" id="KW-1185">Reference proteome</keyword>
<proteinExistence type="predicted"/>
<organism evidence="1 2">
    <name type="scientific">Capillimicrobium parvum</name>
    <dbReference type="NCBI Taxonomy" id="2884022"/>
    <lineage>
        <taxon>Bacteria</taxon>
        <taxon>Bacillati</taxon>
        <taxon>Actinomycetota</taxon>
        <taxon>Thermoleophilia</taxon>
        <taxon>Solirubrobacterales</taxon>
        <taxon>Capillimicrobiaceae</taxon>
        <taxon>Capillimicrobium</taxon>
    </lineage>
</organism>
<dbReference type="Pfam" id="PF10604">
    <property type="entry name" value="Polyketide_cyc2"/>
    <property type="match status" value="1"/>
</dbReference>